<dbReference type="InterPro" id="IPR045224">
    <property type="entry name" value="HDZip_class_I_plant"/>
</dbReference>
<evidence type="ECO:0000256" key="5">
    <source>
        <dbReference type="ARBA" id="ARBA00023163"/>
    </source>
</evidence>
<evidence type="ECO:0000256" key="4">
    <source>
        <dbReference type="ARBA" id="ARBA00023155"/>
    </source>
</evidence>
<dbReference type="Pfam" id="PF02183">
    <property type="entry name" value="HALZ"/>
    <property type="match status" value="1"/>
</dbReference>
<evidence type="ECO:0000256" key="13">
    <source>
        <dbReference type="SAM" id="MobiDB-lite"/>
    </source>
</evidence>
<evidence type="ECO:0000256" key="11">
    <source>
        <dbReference type="RuleBase" id="RU369038"/>
    </source>
</evidence>
<keyword evidence="5 11" id="KW-0804">Transcription</keyword>
<keyword evidence="16" id="KW-1185">Reference proteome</keyword>
<evidence type="ECO:0000256" key="9">
    <source>
        <dbReference type="PROSITE-ProRule" id="PRU00108"/>
    </source>
</evidence>
<dbReference type="GO" id="GO:0043565">
    <property type="term" value="F:sequence-specific DNA binding"/>
    <property type="evidence" value="ECO:0007669"/>
    <property type="project" value="InterPro"/>
</dbReference>
<dbReference type="InterPro" id="IPR017970">
    <property type="entry name" value="Homeobox_CS"/>
</dbReference>
<evidence type="ECO:0000256" key="3">
    <source>
        <dbReference type="ARBA" id="ARBA00023125"/>
    </source>
</evidence>
<keyword evidence="12" id="KW-0175">Coiled coil</keyword>
<dbReference type="GO" id="GO:0000981">
    <property type="term" value="F:DNA-binding transcription factor activity, RNA polymerase II-specific"/>
    <property type="evidence" value="ECO:0007669"/>
    <property type="project" value="UniProtKB-UniRule"/>
</dbReference>
<feature type="compositionally biased region" description="Basic and acidic residues" evidence="13">
    <location>
        <begin position="22"/>
        <end position="33"/>
    </location>
</feature>
<keyword evidence="3 9" id="KW-0238">DNA-binding</keyword>
<proteinExistence type="inferred from homology"/>
<dbReference type="Proteomes" id="UP000095767">
    <property type="component" value="Unassembled WGS sequence"/>
</dbReference>
<evidence type="ECO:0000256" key="2">
    <source>
        <dbReference type="ARBA" id="ARBA00023015"/>
    </source>
</evidence>
<dbReference type="PROSITE" id="PS50071">
    <property type="entry name" value="HOMEOBOX_2"/>
    <property type="match status" value="1"/>
</dbReference>
<evidence type="ECO:0000256" key="8">
    <source>
        <dbReference type="ARBA" id="ARBA00037260"/>
    </source>
</evidence>
<gene>
    <name evidence="15" type="ORF">BAE44_0025000</name>
</gene>
<feature type="compositionally biased region" description="Polar residues" evidence="13">
    <location>
        <begin position="1"/>
        <end position="18"/>
    </location>
</feature>
<evidence type="ECO:0000313" key="16">
    <source>
        <dbReference type="Proteomes" id="UP000095767"/>
    </source>
</evidence>
<organism evidence="15 16">
    <name type="scientific">Dichanthelium oligosanthes</name>
    <dbReference type="NCBI Taxonomy" id="888268"/>
    <lineage>
        <taxon>Eukaryota</taxon>
        <taxon>Viridiplantae</taxon>
        <taxon>Streptophyta</taxon>
        <taxon>Embryophyta</taxon>
        <taxon>Tracheophyta</taxon>
        <taxon>Spermatophyta</taxon>
        <taxon>Magnoliopsida</taxon>
        <taxon>Liliopsida</taxon>
        <taxon>Poales</taxon>
        <taxon>Poaceae</taxon>
        <taxon>PACMAD clade</taxon>
        <taxon>Panicoideae</taxon>
        <taxon>Panicodae</taxon>
        <taxon>Paniceae</taxon>
        <taxon>Dichantheliinae</taxon>
        <taxon>Dichanthelium</taxon>
    </lineage>
</organism>
<dbReference type="InterPro" id="IPR003106">
    <property type="entry name" value="Leu_zip_homeo"/>
</dbReference>
<comment type="function">
    <text evidence="11">Transcription factor.</text>
</comment>
<dbReference type="PANTHER" id="PTHR24326">
    <property type="entry name" value="HOMEOBOX-LEUCINE ZIPPER PROTEIN"/>
    <property type="match status" value="1"/>
</dbReference>
<evidence type="ECO:0000256" key="10">
    <source>
        <dbReference type="RuleBase" id="RU000682"/>
    </source>
</evidence>
<dbReference type="SMART" id="SM00389">
    <property type="entry name" value="HOX"/>
    <property type="match status" value="1"/>
</dbReference>
<feature type="region of interest" description="Disordered" evidence="13">
    <location>
        <begin position="1"/>
        <end position="73"/>
    </location>
</feature>
<comment type="similarity">
    <text evidence="7 11">Belongs to the HD-ZIP homeobox family. Class I subfamily.</text>
</comment>
<dbReference type="Pfam" id="PF00046">
    <property type="entry name" value="Homeodomain"/>
    <property type="match status" value="1"/>
</dbReference>
<keyword evidence="2 11" id="KW-0805">Transcription regulation</keyword>
<feature type="compositionally biased region" description="Acidic residues" evidence="13">
    <location>
        <begin position="43"/>
        <end position="60"/>
    </location>
</feature>
<dbReference type="SUPFAM" id="SSF46689">
    <property type="entry name" value="Homeodomain-like"/>
    <property type="match status" value="1"/>
</dbReference>
<name>A0A1E5UM86_9POAL</name>
<keyword evidence="6 9" id="KW-0539">Nucleus</keyword>
<dbReference type="AlphaFoldDB" id="A0A1E5UM86"/>
<protein>
    <recommendedName>
        <fullName evidence="11">Homeobox-leucine zipper protein</fullName>
    </recommendedName>
    <alternativeName>
        <fullName evidence="11">HD-ZIP protein</fullName>
    </alternativeName>
    <alternativeName>
        <fullName evidence="11">Homeodomain transcription factor</fullName>
    </alternativeName>
</protein>
<dbReference type="InterPro" id="IPR001356">
    <property type="entry name" value="HD"/>
</dbReference>
<evidence type="ECO:0000256" key="7">
    <source>
        <dbReference type="ARBA" id="ARBA00025748"/>
    </source>
</evidence>
<evidence type="ECO:0000256" key="6">
    <source>
        <dbReference type="ARBA" id="ARBA00023242"/>
    </source>
</evidence>
<dbReference type="CDD" id="cd00086">
    <property type="entry name" value="homeodomain"/>
    <property type="match status" value="1"/>
</dbReference>
<keyword evidence="4 9" id="KW-0371">Homeobox</keyword>
<dbReference type="STRING" id="888268.A0A1E5UM86"/>
<dbReference type="EMBL" id="LWDX02071598">
    <property type="protein sequence ID" value="OEL13981.1"/>
    <property type="molecule type" value="Genomic_DNA"/>
</dbReference>
<dbReference type="Gene3D" id="1.10.10.60">
    <property type="entry name" value="Homeodomain-like"/>
    <property type="match status" value="1"/>
</dbReference>
<comment type="function">
    <text evidence="8">Probable transcription factor.</text>
</comment>
<dbReference type="OrthoDB" id="6159439at2759"/>
<comment type="caution">
    <text evidence="15">The sequence shown here is derived from an EMBL/GenBank/DDBJ whole genome shotgun (WGS) entry which is preliminary data.</text>
</comment>
<dbReference type="GO" id="GO:0045893">
    <property type="term" value="P:positive regulation of DNA-templated transcription"/>
    <property type="evidence" value="ECO:0007669"/>
    <property type="project" value="TreeGrafter"/>
</dbReference>
<dbReference type="PROSITE" id="PS00027">
    <property type="entry name" value="HOMEOBOX_1"/>
    <property type="match status" value="1"/>
</dbReference>
<feature type="DNA-binding region" description="Homeobox" evidence="9">
    <location>
        <begin position="67"/>
        <end position="126"/>
    </location>
</feature>
<dbReference type="FunFam" id="1.10.10.60:FF:000242">
    <property type="entry name" value="Homeobox-leucine zipper protein HOX13"/>
    <property type="match status" value="1"/>
</dbReference>
<dbReference type="InterPro" id="IPR009057">
    <property type="entry name" value="Homeodomain-like_sf"/>
</dbReference>
<comment type="subcellular location">
    <subcellularLocation>
        <location evidence="1 9 10">Nucleus</location>
    </subcellularLocation>
</comment>
<evidence type="ECO:0000313" key="15">
    <source>
        <dbReference type="EMBL" id="OEL13981.1"/>
    </source>
</evidence>
<accession>A0A1E5UM86</accession>
<sequence>MKGPTSRGSLVISQAFTDQQEDSCRNMERHGVDGDGTAAAERDDVEAGAYDEEEDDDEELAGSRGGLGEKKRRLAADQVRALERSFEVDNKLDPERKARIARDLSLHPRQVAVWFQNRRARWKTKQIERDFAALRARHDALRVECDALHRDKDALTAEIRELRDKVEKQMDVKLESPEELLPVAAGTEAAAAAVYKDGSTDSDSSAVFNEEASPYSGAAFDHQHHHQAHPSFTGFTSFLASSSSLSSSFPSLYHGGSHLDQEADGFLSATAADGFFAEEQGIGLGSWYSGEGW</sequence>
<reference evidence="15 16" key="1">
    <citation type="submission" date="2016-09" db="EMBL/GenBank/DDBJ databases">
        <title>The draft genome of Dichanthelium oligosanthes: A C3 panicoid grass species.</title>
        <authorList>
            <person name="Studer A.J."/>
            <person name="Schnable J.C."/>
            <person name="Brutnell T.P."/>
        </authorList>
    </citation>
    <scope>NUCLEOTIDE SEQUENCE [LARGE SCALE GENOMIC DNA]</scope>
    <source>
        <strain evidence="16">cv. Kellogg 1175</strain>
        <tissue evidence="15">Leaf</tissue>
    </source>
</reference>
<evidence type="ECO:0000259" key="14">
    <source>
        <dbReference type="PROSITE" id="PS50071"/>
    </source>
</evidence>
<dbReference type="GO" id="GO:0005634">
    <property type="term" value="C:nucleus"/>
    <property type="evidence" value="ECO:0007669"/>
    <property type="project" value="UniProtKB-SubCell"/>
</dbReference>
<feature type="coiled-coil region" evidence="12">
    <location>
        <begin position="138"/>
        <end position="172"/>
    </location>
</feature>
<evidence type="ECO:0000256" key="12">
    <source>
        <dbReference type="SAM" id="Coils"/>
    </source>
</evidence>
<evidence type="ECO:0000256" key="1">
    <source>
        <dbReference type="ARBA" id="ARBA00004123"/>
    </source>
</evidence>
<dbReference type="PANTHER" id="PTHR24326:SF530">
    <property type="entry name" value="HOMEOBOX-LEUCINE ZIPPER PROTEIN HOX8"/>
    <property type="match status" value="1"/>
</dbReference>
<feature type="domain" description="Homeobox" evidence="14">
    <location>
        <begin position="65"/>
        <end position="125"/>
    </location>
</feature>